<evidence type="ECO:0000313" key="2">
    <source>
        <dbReference type="EMBL" id="NNM73040.1"/>
    </source>
</evidence>
<organism evidence="2 3">
    <name type="scientific">Enterovirga aerilata</name>
    <dbReference type="NCBI Taxonomy" id="2730920"/>
    <lineage>
        <taxon>Bacteria</taxon>
        <taxon>Pseudomonadati</taxon>
        <taxon>Pseudomonadota</taxon>
        <taxon>Alphaproteobacteria</taxon>
        <taxon>Hyphomicrobiales</taxon>
        <taxon>Methylobacteriaceae</taxon>
        <taxon>Enterovirga</taxon>
    </lineage>
</organism>
<evidence type="ECO:0000256" key="1">
    <source>
        <dbReference type="SAM" id="MobiDB-lite"/>
    </source>
</evidence>
<sequence length="50" mass="5305">MQERSRRASYLLAGLAAIVVIAGAIGYQMTQQGQPTPTTESAATADQKPR</sequence>
<feature type="region of interest" description="Disordered" evidence="1">
    <location>
        <begin position="30"/>
        <end position="50"/>
    </location>
</feature>
<feature type="compositionally biased region" description="Low complexity" evidence="1">
    <location>
        <begin position="30"/>
        <end position="39"/>
    </location>
</feature>
<dbReference type="AlphaFoldDB" id="A0A849IAE8"/>
<dbReference type="EMBL" id="JABEPP010000003">
    <property type="protein sequence ID" value="NNM73040.1"/>
    <property type="molecule type" value="Genomic_DNA"/>
</dbReference>
<protein>
    <submittedName>
        <fullName evidence="2">Uncharacterized protein</fullName>
    </submittedName>
</protein>
<accession>A0A849IAE8</accession>
<evidence type="ECO:0000313" key="3">
    <source>
        <dbReference type="Proteomes" id="UP000564885"/>
    </source>
</evidence>
<proteinExistence type="predicted"/>
<comment type="caution">
    <text evidence="2">The sequence shown here is derived from an EMBL/GenBank/DDBJ whole genome shotgun (WGS) entry which is preliminary data.</text>
</comment>
<keyword evidence="3" id="KW-1185">Reference proteome</keyword>
<name>A0A849IAE8_9HYPH</name>
<gene>
    <name evidence="2" type="ORF">HJG44_11685</name>
</gene>
<dbReference type="Proteomes" id="UP000564885">
    <property type="component" value="Unassembled WGS sequence"/>
</dbReference>
<reference evidence="2 3" key="1">
    <citation type="submission" date="2020-04" db="EMBL/GenBank/DDBJ databases">
        <title>Enterovirga sp. isolate from soil.</title>
        <authorList>
            <person name="Chea S."/>
            <person name="Kim D.-U."/>
        </authorList>
    </citation>
    <scope>NUCLEOTIDE SEQUENCE [LARGE SCALE GENOMIC DNA]</scope>
    <source>
        <strain evidence="2 3">DB1703</strain>
    </source>
</reference>
<dbReference type="RefSeq" id="WP_171218541.1">
    <property type="nucleotide sequence ID" value="NZ_JABEPP010000003.1"/>
</dbReference>